<reference evidence="3" key="1">
    <citation type="submission" date="2021-06" db="EMBL/GenBank/DDBJ databases">
        <authorList>
            <person name="Kallberg Y."/>
            <person name="Tangrot J."/>
            <person name="Rosling A."/>
        </authorList>
    </citation>
    <scope>NUCLEOTIDE SEQUENCE</scope>
    <source>
        <strain evidence="3">IA702</strain>
    </source>
</reference>
<dbReference type="GO" id="GO:0030163">
    <property type="term" value="P:protein catabolic process"/>
    <property type="evidence" value="ECO:0007669"/>
    <property type="project" value="TreeGrafter"/>
</dbReference>
<dbReference type="AlphaFoldDB" id="A0A9N8Z8M3"/>
<dbReference type="PROSITE" id="PS50263">
    <property type="entry name" value="CN_HYDROLASE"/>
    <property type="match status" value="1"/>
</dbReference>
<evidence type="ECO:0000256" key="1">
    <source>
        <dbReference type="SAM" id="MobiDB-lite"/>
    </source>
</evidence>
<dbReference type="GO" id="GO:0008418">
    <property type="term" value="F:protein-N-terminal asparagine amidohydrolase activity"/>
    <property type="evidence" value="ECO:0007669"/>
    <property type="project" value="InterPro"/>
</dbReference>
<sequence length="324" mass="36854">MLFMITQAKQPTSILQRFTSDDIDILVLPEMAFSGYSFKSKDHIKPYLEDAETGTTVRWAKQQAARLNAYVMVGYPQIVKGNPDKYYNSACFVAPSTEVLATYQKHFLYETDEKWAEEGPGFMSIDVPGLGKVGLGICMDINPYRFEAPFTDFEFANFHREQQSSIILCSMAWLVKKDEEVSESDGDENDPSTANDFDSIDEDEYNSVMEVCNYWCMRLLPIYDDAWANNNQSSEEDVKHNGRNKKDKIQGSSKLESSQKIKRPVILVVCNRVGTEDETFCGTSSVFALLNHHPLVLDHLQTKEENVLIVKDETIEQAAKFLNQ</sequence>
<organism evidence="3 4">
    <name type="scientific">Paraglomus occultum</name>
    <dbReference type="NCBI Taxonomy" id="144539"/>
    <lineage>
        <taxon>Eukaryota</taxon>
        <taxon>Fungi</taxon>
        <taxon>Fungi incertae sedis</taxon>
        <taxon>Mucoromycota</taxon>
        <taxon>Glomeromycotina</taxon>
        <taxon>Glomeromycetes</taxon>
        <taxon>Paraglomerales</taxon>
        <taxon>Paraglomeraceae</taxon>
        <taxon>Paraglomus</taxon>
    </lineage>
</organism>
<keyword evidence="4" id="KW-1185">Reference proteome</keyword>
<dbReference type="OrthoDB" id="201515at2759"/>
<dbReference type="Proteomes" id="UP000789572">
    <property type="component" value="Unassembled WGS sequence"/>
</dbReference>
<feature type="domain" description="CN hydrolase" evidence="2">
    <location>
        <begin position="1"/>
        <end position="317"/>
    </location>
</feature>
<accession>A0A9N8Z8M3</accession>
<dbReference type="EMBL" id="CAJVPJ010000120">
    <property type="protein sequence ID" value="CAG8481209.1"/>
    <property type="molecule type" value="Genomic_DNA"/>
</dbReference>
<feature type="region of interest" description="Disordered" evidence="1">
    <location>
        <begin position="180"/>
        <end position="199"/>
    </location>
</feature>
<dbReference type="Gene3D" id="3.60.110.10">
    <property type="entry name" value="Carbon-nitrogen hydrolase"/>
    <property type="match status" value="1"/>
</dbReference>
<gene>
    <name evidence="3" type="ORF">POCULU_LOCUS1559</name>
</gene>
<dbReference type="PANTHER" id="PTHR11750:SF26">
    <property type="entry name" value="PROTEIN N-TERMINAL AMIDASE"/>
    <property type="match status" value="1"/>
</dbReference>
<evidence type="ECO:0000313" key="3">
    <source>
        <dbReference type="EMBL" id="CAG8481209.1"/>
    </source>
</evidence>
<evidence type="ECO:0000313" key="4">
    <source>
        <dbReference type="Proteomes" id="UP000789572"/>
    </source>
</evidence>
<dbReference type="Pfam" id="PF00795">
    <property type="entry name" value="CN_hydrolase"/>
    <property type="match status" value="1"/>
</dbReference>
<proteinExistence type="predicted"/>
<comment type="caution">
    <text evidence="3">The sequence shown here is derived from an EMBL/GenBank/DDBJ whole genome shotgun (WGS) entry which is preliminary data.</text>
</comment>
<feature type="region of interest" description="Disordered" evidence="1">
    <location>
        <begin position="233"/>
        <end position="256"/>
    </location>
</feature>
<feature type="compositionally biased region" description="Acidic residues" evidence="1">
    <location>
        <begin position="180"/>
        <end position="190"/>
    </location>
</feature>
<evidence type="ECO:0000259" key="2">
    <source>
        <dbReference type="PROSITE" id="PS50263"/>
    </source>
</evidence>
<dbReference type="InterPro" id="IPR039703">
    <property type="entry name" value="Nta1"/>
</dbReference>
<dbReference type="InterPro" id="IPR036526">
    <property type="entry name" value="C-N_Hydrolase_sf"/>
</dbReference>
<name>A0A9N8Z8M3_9GLOM</name>
<dbReference type="GO" id="GO:0070773">
    <property type="term" value="F:protein-N-terminal glutamine amidohydrolase activity"/>
    <property type="evidence" value="ECO:0007669"/>
    <property type="project" value="InterPro"/>
</dbReference>
<dbReference type="SUPFAM" id="SSF56317">
    <property type="entry name" value="Carbon-nitrogen hydrolase"/>
    <property type="match status" value="1"/>
</dbReference>
<dbReference type="PANTHER" id="PTHR11750">
    <property type="entry name" value="PROTEIN N-TERMINAL AMIDASE"/>
    <property type="match status" value="1"/>
</dbReference>
<dbReference type="InterPro" id="IPR003010">
    <property type="entry name" value="C-N_Hydrolase"/>
</dbReference>
<protein>
    <submittedName>
        <fullName evidence="3">2673_t:CDS:1</fullName>
    </submittedName>
</protein>